<evidence type="ECO:0000256" key="1">
    <source>
        <dbReference type="SAM" id="Phobius"/>
    </source>
</evidence>
<reference evidence="5 6" key="1">
    <citation type="submission" date="2018-08" db="EMBL/GenBank/DDBJ databases">
        <title>A genome reference for cultivated species of the human gut microbiota.</title>
        <authorList>
            <person name="Zou Y."/>
            <person name="Xue W."/>
            <person name="Luo G."/>
        </authorList>
    </citation>
    <scope>NUCLEOTIDE SEQUENCE [LARGE SCALE GENOMIC DNA]</scope>
    <source>
        <strain evidence="4 6">AM16-50</strain>
        <strain evidence="3 7">AM50-15</strain>
        <strain evidence="2 5">OM05-11AA</strain>
    </source>
</reference>
<organism evidence="4 6">
    <name type="scientific">Parabacteroides merdae</name>
    <dbReference type="NCBI Taxonomy" id="46503"/>
    <lineage>
        <taxon>Bacteria</taxon>
        <taxon>Pseudomonadati</taxon>
        <taxon>Bacteroidota</taxon>
        <taxon>Bacteroidia</taxon>
        <taxon>Bacteroidales</taxon>
        <taxon>Tannerellaceae</taxon>
        <taxon>Parabacteroides</taxon>
    </lineage>
</organism>
<comment type="caution">
    <text evidence="4">The sequence shown here is derived from an EMBL/GenBank/DDBJ whole genome shotgun (WGS) entry which is preliminary data.</text>
</comment>
<dbReference type="AlphaFoldDB" id="A0A3R6BCR8"/>
<gene>
    <name evidence="4" type="ORF">DW191_04455</name>
    <name evidence="3" type="ORF">DW986_09290</name>
    <name evidence="2" type="ORF">DXB61_05290</name>
</gene>
<dbReference type="EMBL" id="QSEF01000011">
    <property type="protein sequence ID" value="RGZ48400.1"/>
    <property type="molecule type" value="Genomic_DNA"/>
</dbReference>
<evidence type="ECO:0000313" key="6">
    <source>
        <dbReference type="Proteomes" id="UP000283732"/>
    </source>
</evidence>
<dbReference type="Proteomes" id="UP000285173">
    <property type="component" value="Unassembled WGS sequence"/>
</dbReference>
<feature type="transmembrane region" description="Helical" evidence="1">
    <location>
        <begin position="51"/>
        <end position="73"/>
    </location>
</feature>
<keyword evidence="1" id="KW-0812">Transmembrane</keyword>
<sequence length="75" mass="8540">MCKGKNFIDFPIGNIYKTNKQAGGNVKNLLNKSQRLPADIPLKHLRSFPKLSTIILLLSYLFFILNLNMMNIISC</sequence>
<proteinExistence type="predicted"/>
<evidence type="ECO:0000313" key="3">
    <source>
        <dbReference type="EMBL" id="RGZ48400.1"/>
    </source>
</evidence>
<evidence type="ECO:0000313" key="5">
    <source>
        <dbReference type="Proteomes" id="UP000261088"/>
    </source>
</evidence>
<evidence type="ECO:0000313" key="4">
    <source>
        <dbReference type="EMBL" id="RHH80353.1"/>
    </source>
</evidence>
<keyword evidence="1" id="KW-1133">Transmembrane helix</keyword>
<protein>
    <submittedName>
        <fullName evidence="4">Uncharacterized protein</fullName>
    </submittedName>
</protein>
<evidence type="ECO:0000313" key="2">
    <source>
        <dbReference type="EMBL" id="RGN52964.1"/>
    </source>
</evidence>
<accession>A0A3R6BCR8</accession>
<dbReference type="Proteomes" id="UP000283732">
    <property type="component" value="Unassembled WGS sequence"/>
</dbReference>
<name>A0A3R6BCR8_9BACT</name>
<dbReference type="Proteomes" id="UP000261088">
    <property type="component" value="Unassembled WGS sequence"/>
</dbReference>
<dbReference type="EMBL" id="QRKC01000001">
    <property type="protein sequence ID" value="RHH80353.1"/>
    <property type="molecule type" value="Genomic_DNA"/>
</dbReference>
<evidence type="ECO:0000313" key="7">
    <source>
        <dbReference type="Proteomes" id="UP000285173"/>
    </source>
</evidence>
<dbReference type="EMBL" id="QSUP01000004">
    <property type="protein sequence ID" value="RGN52964.1"/>
    <property type="molecule type" value="Genomic_DNA"/>
</dbReference>
<keyword evidence="1" id="KW-0472">Membrane</keyword>